<dbReference type="InterPro" id="IPR027417">
    <property type="entry name" value="P-loop_NTPase"/>
</dbReference>
<comment type="caution">
    <text evidence="1">The sequence shown here is derived from an EMBL/GenBank/DDBJ whole genome shotgun (WGS) entry which is preliminary data.</text>
</comment>
<accession>A0A0F9SYM0</accession>
<dbReference type="EMBL" id="LAZR01000370">
    <property type="protein sequence ID" value="KKN72044.1"/>
    <property type="molecule type" value="Genomic_DNA"/>
</dbReference>
<proteinExistence type="predicted"/>
<sequence length="488" mass="55994">MLLTDQTEVRMALDRYRRVRAKVARRNPNECVEFVLKDETTQKPVKQAMHHERIQRSFTEEDRVIVWSHVGAGKTQQAIGRLLYEIGNDPLQRWIVASRGMTQSTKIVRQVRQYIEQSIELREVFPHLRPSRGDPWTDTQITVDRPGRPKDPTLRAIGTDTATTLGTRANGALLDDVLSWDNTATPRQREKLWEWYNANIVSRLEPGAKVWCIGTAFHPEDLMHRMAKLKSFSYYKFPVIDPATGNPMWPEKWGHARIEERRNETTPHEFARTMLCTPLDDARARFKRAWIDQCMARGDGKKSAFALKSVPLGYRVYTGVDLGHRQKKNSDETVLFTIIVHPNEDREILCIESGRWTGGDIVDKIIDTYNRFLGIMVVENNAAQQFILDFTKKKSAVPVVPFTTGRNKLHPEFGIEGLAAEMANSKWIIPSTGGIPANHQIASFIEEMMYYDPRSHTGDRLMAAWFAKEASRKKPKRSGRGRIDLLSR</sequence>
<protein>
    <recommendedName>
        <fullName evidence="2">Terminase large subunit gp17-like C-terminal domain-containing protein</fullName>
    </recommendedName>
</protein>
<evidence type="ECO:0000313" key="1">
    <source>
        <dbReference type="EMBL" id="KKN72044.1"/>
    </source>
</evidence>
<dbReference type="Gene3D" id="3.40.50.300">
    <property type="entry name" value="P-loop containing nucleotide triphosphate hydrolases"/>
    <property type="match status" value="1"/>
</dbReference>
<reference evidence="1" key="1">
    <citation type="journal article" date="2015" name="Nature">
        <title>Complex archaea that bridge the gap between prokaryotes and eukaryotes.</title>
        <authorList>
            <person name="Spang A."/>
            <person name="Saw J.H."/>
            <person name="Jorgensen S.L."/>
            <person name="Zaremba-Niedzwiedzka K."/>
            <person name="Martijn J."/>
            <person name="Lind A.E."/>
            <person name="van Eijk R."/>
            <person name="Schleper C."/>
            <person name="Guy L."/>
            <person name="Ettema T.J."/>
        </authorList>
    </citation>
    <scope>NUCLEOTIDE SEQUENCE</scope>
</reference>
<gene>
    <name evidence="1" type="ORF">LCGC14_0414390</name>
</gene>
<name>A0A0F9SYM0_9ZZZZ</name>
<dbReference type="AlphaFoldDB" id="A0A0F9SYM0"/>
<organism evidence="1">
    <name type="scientific">marine sediment metagenome</name>
    <dbReference type="NCBI Taxonomy" id="412755"/>
    <lineage>
        <taxon>unclassified sequences</taxon>
        <taxon>metagenomes</taxon>
        <taxon>ecological metagenomes</taxon>
    </lineage>
</organism>
<evidence type="ECO:0008006" key="2">
    <source>
        <dbReference type="Google" id="ProtNLM"/>
    </source>
</evidence>